<feature type="compositionally biased region" description="Polar residues" evidence="1">
    <location>
        <begin position="25"/>
        <end position="41"/>
    </location>
</feature>
<feature type="non-terminal residue" evidence="2">
    <location>
        <position position="1"/>
    </location>
</feature>
<keyword evidence="3" id="KW-1185">Reference proteome</keyword>
<evidence type="ECO:0000256" key="1">
    <source>
        <dbReference type="SAM" id="MobiDB-lite"/>
    </source>
</evidence>
<reference evidence="2 3" key="1">
    <citation type="journal article" date="2018" name="Mol. Genet. Genomics">
        <title>The red deer Cervus elaphus genome CerEla1.0: sequencing, annotating, genes, and chromosomes.</title>
        <authorList>
            <person name="Bana N.A."/>
            <person name="Nyiri A."/>
            <person name="Nagy J."/>
            <person name="Frank K."/>
            <person name="Nagy T."/>
            <person name="Steger V."/>
            <person name="Schiller M."/>
            <person name="Lakatos P."/>
            <person name="Sugar L."/>
            <person name="Horn P."/>
            <person name="Barta E."/>
            <person name="Orosz L."/>
        </authorList>
    </citation>
    <scope>NUCLEOTIDE SEQUENCE [LARGE SCALE GENOMIC DNA]</scope>
    <source>
        <strain evidence="2">Hungarian</strain>
    </source>
</reference>
<evidence type="ECO:0000313" key="2">
    <source>
        <dbReference type="EMBL" id="OWK08688.1"/>
    </source>
</evidence>
<accession>A0A212CRQ7</accession>
<dbReference type="Proteomes" id="UP000242450">
    <property type="component" value="Chromosome 14"/>
</dbReference>
<comment type="caution">
    <text evidence="2">The sequence shown here is derived from an EMBL/GenBank/DDBJ whole genome shotgun (WGS) entry which is preliminary data.</text>
</comment>
<feature type="non-terminal residue" evidence="2">
    <location>
        <position position="65"/>
    </location>
</feature>
<evidence type="ECO:0000313" key="3">
    <source>
        <dbReference type="Proteomes" id="UP000242450"/>
    </source>
</evidence>
<proteinExistence type="predicted"/>
<name>A0A212CRQ7_CEREH</name>
<dbReference type="OrthoDB" id="6077599at2759"/>
<gene>
    <name evidence="2" type="ORF">Celaphus_00010806</name>
</gene>
<sequence length="65" mass="6931">GVSINVLRHEAEFYGITPLGIPSRKINNTTRSSADSRNGLNFTEGEARGNGTQPVLSGTGEETVR</sequence>
<dbReference type="EMBL" id="MKHE01000014">
    <property type="protein sequence ID" value="OWK08688.1"/>
    <property type="molecule type" value="Genomic_DNA"/>
</dbReference>
<organism evidence="2 3">
    <name type="scientific">Cervus elaphus hippelaphus</name>
    <name type="common">European red deer</name>
    <dbReference type="NCBI Taxonomy" id="46360"/>
    <lineage>
        <taxon>Eukaryota</taxon>
        <taxon>Metazoa</taxon>
        <taxon>Chordata</taxon>
        <taxon>Craniata</taxon>
        <taxon>Vertebrata</taxon>
        <taxon>Euteleostomi</taxon>
        <taxon>Mammalia</taxon>
        <taxon>Eutheria</taxon>
        <taxon>Laurasiatheria</taxon>
        <taxon>Artiodactyla</taxon>
        <taxon>Ruminantia</taxon>
        <taxon>Pecora</taxon>
        <taxon>Cervidae</taxon>
        <taxon>Cervinae</taxon>
        <taxon>Cervus</taxon>
    </lineage>
</organism>
<feature type="region of interest" description="Disordered" evidence="1">
    <location>
        <begin position="24"/>
        <end position="65"/>
    </location>
</feature>
<dbReference type="AlphaFoldDB" id="A0A212CRQ7"/>
<protein>
    <submittedName>
        <fullName evidence="2">KCTD3</fullName>
    </submittedName>
</protein>